<dbReference type="PROSITE" id="PS00086">
    <property type="entry name" value="CYTOCHROME_P450"/>
    <property type="match status" value="1"/>
</dbReference>
<dbReference type="GO" id="GO:0005506">
    <property type="term" value="F:iron ion binding"/>
    <property type="evidence" value="ECO:0007669"/>
    <property type="project" value="InterPro"/>
</dbReference>
<evidence type="ECO:0000256" key="2">
    <source>
        <dbReference type="ARBA" id="ARBA00010617"/>
    </source>
</evidence>
<dbReference type="GO" id="GO:0044550">
    <property type="term" value="P:secondary metabolite biosynthetic process"/>
    <property type="evidence" value="ECO:0007669"/>
    <property type="project" value="UniProtKB-ARBA"/>
</dbReference>
<dbReference type="Gene3D" id="1.10.630.10">
    <property type="entry name" value="Cytochrome P450"/>
    <property type="match status" value="1"/>
</dbReference>
<evidence type="ECO:0000313" key="12">
    <source>
        <dbReference type="Proteomes" id="UP001417504"/>
    </source>
</evidence>
<dbReference type="PANTHER" id="PTHR47955">
    <property type="entry name" value="CYTOCHROME P450 FAMILY 71 PROTEIN"/>
    <property type="match status" value="1"/>
</dbReference>
<accession>A0AAP0PVF1</accession>
<dbReference type="GO" id="GO:0020037">
    <property type="term" value="F:heme binding"/>
    <property type="evidence" value="ECO:0007669"/>
    <property type="project" value="InterPro"/>
</dbReference>
<sequence>MDFSQLWLPQLSLLLVLALPLLVLFLKQWKTKLNLPPGPPKLPIIGNLRQLGDLPHRSIRELSKTYGPVMLVHIGPLPMVVVSSTETAREIMKIQDLNFCTRPGSLVLEHVSYGFRGIAFSPHGDSWREVRKIFVLQLMSAKRAHPIGVIRADEVANMVASISKSASSSSSMSKPVDLTQHIFYYTATLMFRIALGRSYHGKHYDNAKFMEVVYKVGAVLGSFSASDYFPSSPIAWAVDVVTGLRGRLHRNFGELNKFLDKFIDEHMERGDGQEEDLIDVLLGIMRDQTSGFRITIDHVKSLLMDVIFGGLSTSAVGMVWAMTELARHPTKMKKVQEEIRAIVGKKGKVEESDLQQFRYLDMVFKETLRLHPPAPLGAARECIKPSKVNGYDILPGMRVVVNAGGIGRSPEYWDNPDEFRPERFEASEINFKGQHFEFLPFGGGRRICPGLNMGVFNAELGLANLLYCFNWELPSGTKVDIDEKIGFAIHKAGLAVHKKSPLLLVPVEYNGYSLFSCILILYNDHGAARECIKPSKVNGYDILPRMRVVVNARGNREEPRDPSGEYGSVQCGAWTCKPSYCFNWELPSGTKVDIDEKIGFAIHKAGLAVHKKSPLLLVPVEYNG</sequence>
<reference evidence="11 12" key="1">
    <citation type="submission" date="2024-01" db="EMBL/GenBank/DDBJ databases">
        <title>Genome assemblies of Stephania.</title>
        <authorList>
            <person name="Yang L."/>
        </authorList>
    </citation>
    <scope>NUCLEOTIDE SEQUENCE [LARGE SCALE GENOMIC DNA]</scope>
    <source>
        <strain evidence="11">QJT</strain>
        <tissue evidence="11">Leaf</tissue>
    </source>
</reference>
<keyword evidence="6 8" id="KW-0408">Iron</keyword>
<keyword evidence="5 9" id="KW-0560">Oxidoreductase</keyword>
<evidence type="ECO:0000256" key="7">
    <source>
        <dbReference type="ARBA" id="ARBA00023033"/>
    </source>
</evidence>
<keyword evidence="10" id="KW-0472">Membrane</keyword>
<evidence type="ECO:0008006" key="13">
    <source>
        <dbReference type="Google" id="ProtNLM"/>
    </source>
</evidence>
<organism evidence="11 12">
    <name type="scientific">Stephania japonica</name>
    <dbReference type="NCBI Taxonomy" id="461633"/>
    <lineage>
        <taxon>Eukaryota</taxon>
        <taxon>Viridiplantae</taxon>
        <taxon>Streptophyta</taxon>
        <taxon>Embryophyta</taxon>
        <taxon>Tracheophyta</taxon>
        <taxon>Spermatophyta</taxon>
        <taxon>Magnoliopsida</taxon>
        <taxon>Ranunculales</taxon>
        <taxon>Menispermaceae</taxon>
        <taxon>Menispermoideae</taxon>
        <taxon>Cissampelideae</taxon>
        <taxon>Stephania</taxon>
    </lineage>
</organism>
<dbReference type="AlphaFoldDB" id="A0AAP0PVF1"/>
<comment type="caution">
    <text evidence="11">The sequence shown here is derived from an EMBL/GenBank/DDBJ whole genome shotgun (WGS) entry which is preliminary data.</text>
</comment>
<dbReference type="InterPro" id="IPR002401">
    <property type="entry name" value="Cyt_P450_E_grp-I"/>
</dbReference>
<keyword evidence="10" id="KW-0812">Transmembrane</keyword>
<evidence type="ECO:0000256" key="3">
    <source>
        <dbReference type="ARBA" id="ARBA00022617"/>
    </source>
</evidence>
<feature type="transmembrane region" description="Helical" evidence="10">
    <location>
        <begin position="302"/>
        <end position="322"/>
    </location>
</feature>
<keyword evidence="10" id="KW-1133">Transmembrane helix</keyword>
<evidence type="ECO:0000256" key="4">
    <source>
        <dbReference type="ARBA" id="ARBA00022723"/>
    </source>
</evidence>
<dbReference type="InterPro" id="IPR001128">
    <property type="entry name" value="Cyt_P450"/>
</dbReference>
<feature type="binding site" description="axial binding residue" evidence="8">
    <location>
        <position position="448"/>
    </location>
    <ligand>
        <name>heme</name>
        <dbReference type="ChEBI" id="CHEBI:30413"/>
    </ligand>
    <ligandPart>
        <name>Fe</name>
        <dbReference type="ChEBI" id="CHEBI:18248"/>
    </ligandPart>
</feature>
<keyword evidence="4 8" id="KW-0479">Metal-binding</keyword>
<dbReference type="GO" id="GO:0016705">
    <property type="term" value="F:oxidoreductase activity, acting on paired donors, with incorporation or reduction of molecular oxygen"/>
    <property type="evidence" value="ECO:0007669"/>
    <property type="project" value="InterPro"/>
</dbReference>
<gene>
    <name evidence="11" type="ORF">Sjap_003414</name>
</gene>
<dbReference type="PANTHER" id="PTHR47955:SF19">
    <property type="entry name" value="CYTOCHROME P450 71A9-LIKE ISOFORM X1"/>
    <property type="match status" value="1"/>
</dbReference>
<comment type="cofactor">
    <cofactor evidence="1 8">
        <name>heme</name>
        <dbReference type="ChEBI" id="CHEBI:30413"/>
    </cofactor>
</comment>
<dbReference type="SUPFAM" id="SSF48264">
    <property type="entry name" value="Cytochrome P450"/>
    <property type="match status" value="1"/>
</dbReference>
<evidence type="ECO:0000313" key="11">
    <source>
        <dbReference type="EMBL" id="KAK9155934.1"/>
    </source>
</evidence>
<keyword evidence="12" id="KW-1185">Reference proteome</keyword>
<evidence type="ECO:0000256" key="8">
    <source>
        <dbReference type="PIRSR" id="PIRSR602401-1"/>
    </source>
</evidence>
<dbReference type="CDD" id="cd11072">
    <property type="entry name" value="CYP71-like"/>
    <property type="match status" value="1"/>
</dbReference>
<evidence type="ECO:0000256" key="6">
    <source>
        <dbReference type="ARBA" id="ARBA00023004"/>
    </source>
</evidence>
<name>A0AAP0PVF1_9MAGN</name>
<comment type="similarity">
    <text evidence="2 9">Belongs to the cytochrome P450 family.</text>
</comment>
<dbReference type="InterPro" id="IPR036396">
    <property type="entry name" value="Cyt_P450_sf"/>
</dbReference>
<dbReference type="Pfam" id="PF00067">
    <property type="entry name" value="p450"/>
    <property type="match status" value="1"/>
</dbReference>
<dbReference type="PRINTS" id="PR00385">
    <property type="entry name" value="P450"/>
</dbReference>
<proteinExistence type="inferred from homology"/>
<keyword evidence="7 9" id="KW-0503">Monooxygenase</keyword>
<protein>
    <recommendedName>
        <fullName evidence="13">Cytochrome P450</fullName>
    </recommendedName>
</protein>
<evidence type="ECO:0000256" key="9">
    <source>
        <dbReference type="RuleBase" id="RU000461"/>
    </source>
</evidence>
<feature type="transmembrane region" description="Helical" evidence="10">
    <location>
        <begin position="6"/>
        <end position="26"/>
    </location>
</feature>
<dbReference type="GO" id="GO:0004497">
    <property type="term" value="F:monooxygenase activity"/>
    <property type="evidence" value="ECO:0007669"/>
    <property type="project" value="UniProtKB-KW"/>
</dbReference>
<evidence type="ECO:0000256" key="1">
    <source>
        <dbReference type="ARBA" id="ARBA00001971"/>
    </source>
</evidence>
<evidence type="ECO:0000256" key="10">
    <source>
        <dbReference type="SAM" id="Phobius"/>
    </source>
</evidence>
<dbReference type="Proteomes" id="UP001417504">
    <property type="component" value="Unassembled WGS sequence"/>
</dbReference>
<dbReference type="FunFam" id="1.10.630.10:FF:000011">
    <property type="entry name" value="Cytochrome P450 83B1"/>
    <property type="match status" value="1"/>
</dbReference>
<evidence type="ECO:0000256" key="5">
    <source>
        <dbReference type="ARBA" id="ARBA00023002"/>
    </source>
</evidence>
<dbReference type="InterPro" id="IPR017972">
    <property type="entry name" value="Cyt_P450_CS"/>
</dbReference>
<keyword evidence="3 8" id="KW-0349">Heme</keyword>
<dbReference type="EMBL" id="JBBNAE010000001">
    <property type="protein sequence ID" value="KAK9155934.1"/>
    <property type="molecule type" value="Genomic_DNA"/>
</dbReference>
<dbReference type="PRINTS" id="PR00463">
    <property type="entry name" value="EP450I"/>
</dbReference>